<dbReference type="GeneID" id="68095786"/>
<dbReference type="AlphaFoldDB" id="A0AA88GNR6"/>
<name>A0AA88GNR6_NAELO</name>
<protein>
    <submittedName>
        <fullName evidence="3">Uncharacterized protein</fullName>
    </submittedName>
</protein>
<gene>
    <name evidence="3" type="ORF">C9374_003331</name>
</gene>
<feature type="compositionally biased region" description="Polar residues" evidence="1">
    <location>
        <begin position="52"/>
        <end position="71"/>
    </location>
</feature>
<feature type="region of interest" description="Disordered" evidence="1">
    <location>
        <begin position="47"/>
        <end position="108"/>
    </location>
</feature>
<dbReference type="EMBL" id="PYSW02000018">
    <property type="protein sequence ID" value="KAG2385516.1"/>
    <property type="molecule type" value="Genomic_DNA"/>
</dbReference>
<dbReference type="RefSeq" id="XP_044549509.1">
    <property type="nucleotide sequence ID" value="XM_044692848.1"/>
</dbReference>
<feature type="signal peptide" evidence="2">
    <location>
        <begin position="1"/>
        <end position="17"/>
    </location>
</feature>
<comment type="caution">
    <text evidence="3">The sequence shown here is derived from an EMBL/GenBank/DDBJ whole genome shotgun (WGS) entry which is preliminary data.</text>
</comment>
<reference evidence="3 4" key="1">
    <citation type="journal article" date="2018" name="BMC Genomics">
        <title>The genome of Naegleria lovaniensis, the basis for a comparative approach to unravel pathogenicity factors of the human pathogenic amoeba N. fowleri.</title>
        <authorList>
            <person name="Liechti N."/>
            <person name="Schurch N."/>
            <person name="Bruggmann R."/>
            <person name="Wittwer M."/>
        </authorList>
    </citation>
    <scope>NUCLEOTIDE SEQUENCE [LARGE SCALE GENOMIC DNA]</scope>
    <source>
        <strain evidence="3 4">ATCC 30569</strain>
    </source>
</reference>
<evidence type="ECO:0000256" key="1">
    <source>
        <dbReference type="SAM" id="MobiDB-lite"/>
    </source>
</evidence>
<evidence type="ECO:0000313" key="3">
    <source>
        <dbReference type="EMBL" id="KAG2385516.1"/>
    </source>
</evidence>
<evidence type="ECO:0000256" key="2">
    <source>
        <dbReference type="SAM" id="SignalP"/>
    </source>
</evidence>
<dbReference type="Proteomes" id="UP000816034">
    <property type="component" value="Unassembled WGS sequence"/>
</dbReference>
<feature type="chain" id="PRO_5041727051" evidence="2">
    <location>
        <begin position="18"/>
        <end position="108"/>
    </location>
</feature>
<evidence type="ECO:0000313" key="4">
    <source>
        <dbReference type="Proteomes" id="UP000816034"/>
    </source>
</evidence>
<keyword evidence="2" id="KW-0732">Signal</keyword>
<sequence>MSKLLAVVIGTAVLVSAAGGWKKLFSSRNVQSAARHIRETKEVFMNELKAPTQGQNPTEKPPSSYNFTNPSEPLATHYDPSSSNNTQQASSQPNNTSSPPTSNTEKKE</sequence>
<proteinExistence type="predicted"/>
<organism evidence="3 4">
    <name type="scientific">Naegleria lovaniensis</name>
    <name type="common">Amoeba</name>
    <dbReference type="NCBI Taxonomy" id="51637"/>
    <lineage>
        <taxon>Eukaryota</taxon>
        <taxon>Discoba</taxon>
        <taxon>Heterolobosea</taxon>
        <taxon>Tetramitia</taxon>
        <taxon>Eutetramitia</taxon>
        <taxon>Vahlkampfiidae</taxon>
        <taxon>Naegleria</taxon>
    </lineage>
</organism>
<feature type="compositionally biased region" description="Low complexity" evidence="1">
    <location>
        <begin position="80"/>
        <end position="108"/>
    </location>
</feature>
<accession>A0AA88GNR6</accession>
<keyword evidence="4" id="KW-1185">Reference proteome</keyword>